<dbReference type="OrthoDB" id="8751395at2"/>
<keyword evidence="3" id="KW-1185">Reference proteome</keyword>
<proteinExistence type="predicted"/>
<protein>
    <recommendedName>
        <fullName evidence="1">DUF8082 domain-containing protein</fullName>
    </recommendedName>
</protein>
<reference evidence="2 3" key="1">
    <citation type="submission" date="2019-07" db="EMBL/GenBank/DDBJ databases">
        <title>The pathways for chlorine oxyanion respiration interact through the shared metabolite chlorate.</title>
        <authorList>
            <person name="Barnum T.P."/>
            <person name="Cheng Y."/>
            <person name="Hill K.A."/>
            <person name="Lucas L.N."/>
            <person name="Carlson H.K."/>
            <person name="Coates J.D."/>
        </authorList>
    </citation>
    <scope>NUCLEOTIDE SEQUENCE [LARGE SCALE GENOMIC DNA]</scope>
    <source>
        <strain evidence="2 3">BK-1</strain>
    </source>
</reference>
<organism evidence="2 3">
    <name type="scientific">Sedimenticola selenatireducens</name>
    <dbReference type="NCBI Taxonomy" id="191960"/>
    <lineage>
        <taxon>Bacteria</taxon>
        <taxon>Pseudomonadati</taxon>
        <taxon>Pseudomonadota</taxon>
        <taxon>Gammaproteobacteria</taxon>
        <taxon>Chromatiales</taxon>
        <taxon>Sedimenticolaceae</taxon>
        <taxon>Sedimenticola</taxon>
    </lineage>
</organism>
<evidence type="ECO:0000259" key="1">
    <source>
        <dbReference type="Pfam" id="PF26309"/>
    </source>
</evidence>
<dbReference type="InterPro" id="IPR058395">
    <property type="entry name" value="DUF8082"/>
</dbReference>
<dbReference type="Proteomes" id="UP000316649">
    <property type="component" value="Unassembled WGS sequence"/>
</dbReference>
<feature type="domain" description="DUF8082" evidence="1">
    <location>
        <begin position="136"/>
        <end position="190"/>
    </location>
</feature>
<gene>
    <name evidence="2" type="ORF">FHP88_16575</name>
</gene>
<evidence type="ECO:0000313" key="3">
    <source>
        <dbReference type="Proteomes" id="UP000316649"/>
    </source>
</evidence>
<dbReference type="EMBL" id="VMNH01000024">
    <property type="protein sequence ID" value="TVO70501.1"/>
    <property type="molecule type" value="Genomic_DNA"/>
</dbReference>
<evidence type="ECO:0000313" key="2">
    <source>
        <dbReference type="EMBL" id="TVO70501.1"/>
    </source>
</evidence>
<sequence>MPQQTNQTLQGLVSLIKRHCLENDTGTLFLITEKSATIKLVIDEGDIIALSYQSIRGSDALLPISQLRSCKTRFYKGVKLLPTTQKLPSTDVILDELEGITYNQDTTQFLPLQQNTVDAAKGVGHALQSVLAIVIEETTEFMGPFASVLCKKYMGELSDPPTQDQIHTVLSHLAKDIRDEEKSMQLERNIMLRLK</sequence>
<dbReference type="RefSeq" id="WP_144360215.1">
    <property type="nucleotide sequence ID" value="NZ_VMNH01000024.1"/>
</dbReference>
<accession>A0A557RZD2</accession>
<comment type="caution">
    <text evidence="2">The sequence shown here is derived from an EMBL/GenBank/DDBJ whole genome shotgun (WGS) entry which is preliminary data.</text>
</comment>
<dbReference type="AlphaFoldDB" id="A0A557RZD2"/>
<dbReference type="Pfam" id="PF26309">
    <property type="entry name" value="DUF8082"/>
    <property type="match status" value="1"/>
</dbReference>
<name>A0A557RZD2_9GAMM</name>